<evidence type="ECO:0000313" key="1">
    <source>
        <dbReference type="EMBL" id="PNP42981.1"/>
    </source>
</evidence>
<gene>
    <name evidence="1" type="ORF">TGAMA5MH_05729</name>
</gene>
<dbReference type="EMBL" id="MTYH01000050">
    <property type="protein sequence ID" value="PNP42981.1"/>
    <property type="molecule type" value="Genomic_DNA"/>
</dbReference>
<evidence type="ECO:0000313" key="2">
    <source>
        <dbReference type="Proteomes" id="UP000236546"/>
    </source>
</evidence>
<proteinExistence type="predicted"/>
<protein>
    <submittedName>
        <fullName evidence="1">Uncharacterized protein</fullName>
    </submittedName>
</protein>
<dbReference type="AlphaFoldDB" id="A0A2K0TBT4"/>
<dbReference type="Proteomes" id="UP000236546">
    <property type="component" value="Unassembled WGS sequence"/>
</dbReference>
<name>A0A2K0TBT4_9HYPO</name>
<reference evidence="1 2" key="1">
    <citation type="submission" date="2017-02" db="EMBL/GenBank/DDBJ databases">
        <title>Genomes of Trichoderma spp. with biocontrol activity.</title>
        <authorList>
            <person name="Gardiner D."/>
            <person name="Kazan K."/>
            <person name="Vos C."/>
            <person name="Harvey P."/>
        </authorList>
    </citation>
    <scope>NUCLEOTIDE SEQUENCE [LARGE SCALE GENOMIC DNA]</scope>
    <source>
        <strain evidence="1 2">A5MH</strain>
    </source>
</reference>
<organism evidence="1 2">
    <name type="scientific">Trichoderma gamsii</name>
    <dbReference type="NCBI Taxonomy" id="398673"/>
    <lineage>
        <taxon>Eukaryota</taxon>
        <taxon>Fungi</taxon>
        <taxon>Dikarya</taxon>
        <taxon>Ascomycota</taxon>
        <taxon>Pezizomycotina</taxon>
        <taxon>Sordariomycetes</taxon>
        <taxon>Hypocreomycetidae</taxon>
        <taxon>Hypocreales</taxon>
        <taxon>Hypocreaceae</taxon>
        <taxon>Trichoderma</taxon>
    </lineage>
</organism>
<sequence length="103" mass="10932">MAGPTPDLDLDVDAAVGYLLDQQADIQARLAALLGPRHGCHSHSPSPSLSLSLSLSLPGELDMLRHKLRVLESVVDRHACLSLSPLPCLDPDTALSTFEPGLD</sequence>
<comment type="caution">
    <text evidence="1">The sequence shown here is derived from an EMBL/GenBank/DDBJ whole genome shotgun (WGS) entry which is preliminary data.</text>
</comment>
<dbReference type="OrthoDB" id="4738706at2759"/>
<accession>A0A2K0TBT4</accession>